<comment type="caution">
    <text evidence="6">The sequence shown here is derived from an EMBL/GenBank/DDBJ whole genome shotgun (WGS) entry which is preliminary data.</text>
</comment>
<evidence type="ECO:0000256" key="4">
    <source>
        <dbReference type="PROSITE-ProRule" id="PRU00335"/>
    </source>
</evidence>
<protein>
    <submittedName>
        <fullName evidence="6">TetR/AcrR family transcriptional regulator</fullName>
    </submittedName>
</protein>
<dbReference type="OrthoDB" id="4331447at2"/>
<dbReference type="Proteomes" id="UP000248889">
    <property type="component" value="Unassembled WGS sequence"/>
</dbReference>
<keyword evidence="1" id="KW-0805">Transcription regulation</keyword>
<name>A0A2X0J5S8_9ACTN</name>
<organism evidence="6 7">
    <name type="scientific">Streptacidiphilus pinicola</name>
    <dbReference type="NCBI Taxonomy" id="2219663"/>
    <lineage>
        <taxon>Bacteria</taxon>
        <taxon>Bacillati</taxon>
        <taxon>Actinomycetota</taxon>
        <taxon>Actinomycetes</taxon>
        <taxon>Kitasatosporales</taxon>
        <taxon>Streptomycetaceae</taxon>
        <taxon>Streptacidiphilus</taxon>
    </lineage>
</organism>
<gene>
    <name evidence="6" type="ORF">DN069_25960</name>
</gene>
<evidence type="ECO:0000256" key="2">
    <source>
        <dbReference type="ARBA" id="ARBA00023125"/>
    </source>
</evidence>
<dbReference type="SUPFAM" id="SSF46689">
    <property type="entry name" value="Homeodomain-like"/>
    <property type="match status" value="1"/>
</dbReference>
<dbReference type="EMBL" id="QKYN01000105">
    <property type="protein sequence ID" value="RAG82748.1"/>
    <property type="molecule type" value="Genomic_DNA"/>
</dbReference>
<evidence type="ECO:0000259" key="5">
    <source>
        <dbReference type="PROSITE" id="PS50977"/>
    </source>
</evidence>
<keyword evidence="7" id="KW-1185">Reference proteome</keyword>
<evidence type="ECO:0000313" key="7">
    <source>
        <dbReference type="Proteomes" id="UP000248889"/>
    </source>
</evidence>
<feature type="DNA-binding region" description="H-T-H motif" evidence="4">
    <location>
        <begin position="44"/>
        <end position="63"/>
    </location>
</feature>
<dbReference type="GO" id="GO:0003677">
    <property type="term" value="F:DNA binding"/>
    <property type="evidence" value="ECO:0007669"/>
    <property type="project" value="UniProtKB-UniRule"/>
</dbReference>
<accession>A0A2X0J5S8</accession>
<feature type="domain" description="HTH tetR-type" evidence="5">
    <location>
        <begin position="21"/>
        <end position="81"/>
    </location>
</feature>
<sequence length="212" mass="22808">MMGGMSEGRRIRGLDAEQRKALRRRQLLDSALELFAEQGYAATSIEQLCQHAFVGTKGFYETFDSREACYLALLAEITERTEALMNARLAEGADEPALVDAFADALVGDPRIAQVAFGHGMAVSPALEHARRENRRWAASFVIRVWQSSGLATAPAAHLRVAATGLVGGMFDLIADWLVTAEPTDTGPLRSALTGFYAVVRAGVVTAAPARS</sequence>
<evidence type="ECO:0000313" key="6">
    <source>
        <dbReference type="EMBL" id="RAG82748.1"/>
    </source>
</evidence>
<reference evidence="6 7" key="1">
    <citation type="submission" date="2018-06" db="EMBL/GenBank/DDBJ databases">
        <title>Streptacidiphilus pinicola sp. nov., isolated from pine grove soil.</title>
        <authorList>
            <person name="Roh S.G."/>
            <person name="Park S."/>
            <person name="Kim M.-K."/>
            <person name="Yun B.-R."/>
            <person name="Park J."/>
            <person name="Kim M.J."/>
            <person name="Kim Y.S."/>
            <person name="Kim S.B."/>
        </authorList>
    </citation>
    <scope>NUCLEOTIDE SEQUENCE [LARGE SCALE GENOMIC DNA]</scope>
    <source>
        <strain evidence="6 7">MMS16-CNU450</strain>
    </source>
</reference>
<dbReference type="AlphaFoldDB" id="A0A2X0J5S8"/>
<dbReference type="InterPro" id="IPR009057">
    <property type="entry name" value="Homeodomain-like_sf"/>
</dbReference>
<dbReference type="Gene3D" id="1.10.357.10">
    <property type="entry name" value="Tetracycline Repressor, domain 2"/>
    <property type="match status" value="1"/>
</dbReference>
<dbReference type="PROSITE" id="PS50977">
    <property type="entry name" value="HTH_TETR_2"/>
    <property type="match status" value="1"/>
</dbReference>
<evidence type="ECO:0000256" key="1">
    <source>
        <dbReference type="ARBA" id="ARBA00023015"/>
    </source>
</evidence>
<evidence type="ECO:0000256" key="3">
    <source>
        <dbReference type="ARBA" id="ARBA00023163"/>
    </source>
</evidence>
<dbReference type="Pfam" id="PF00440">
    <property type="entry name" value="TetR_N"/>
    <property type="match status" value="1"/>
</dbReference>
<keyword evidence="3" id="KW-0804">Transcription</keyword>
<dbReference type="PANTHER" id="PTHR47506:SF1">
    <property type="entry name" value="HTH-TYPE TRANSCRIPTIONAL REGULATOR YJDC"/>
    <property type="match status" value="1"/>
</dbReference>
<dbReference type="PANTHER" id="PTHR47506">
    <property type="entry name" value="TRANSCRIPTIONAL REGULATORY PROTEIN"/>
    <property type="match status" value="1"/>
</dbReference>
<dbReference type="InterPro" id="IPR001647">
    <property type="entry name" value="HTH_TetR"/>
</dbReference>
<proteinExistence type="predicted"/>
<keyword evidence="2 4" id="KW-0238">DNA-binding</keyword>